<evidence type="ECO:0000313" key="3">
    <source>
        <dbReference type="Proteomes" id="UP000551758"/>
    </source>
</evidence>
<dbReference type="AlphaFoldDB" id="A0A7J7FN83"/>
<dbReference type="SMART" id="SM00349">
    <property type="entry name" value="KRAB"/>
    <property type="match status" value="1"/>
</dbReference>
<accession>A0A7J7FN83</accession>
<dbReference type="CDD" id="cd07765">
    <property type="entry name" value="KRAB_A-box"/>
    <property type="match status" value="1"/>
</dbReference>
<name>A0A7J7FN83_DICBM</name>
<dbReference type="PANTHER" id="PTHR23232:SF157">
    <property type="entry name" value="ZINC FINGER PROTEIN 525"/>
    <property type="match status" value="1"/>
</dbReference>
<dbReference type="InterPro" id="IPR050169">
    <property type="entry name" value="Krueppel_C2H2_ZnF"/>
</dbReference>
<dbReference type="Gene3D" id="6.10.140.140">
    <property type="match status" value="1"/>
</dbReference>
<feature type="domain" description="KRAB" evidence="1">
    <location>
        <begin position="72"/>
        <end position="143"/>
    </location>
</feature>
<dbReference type="Proteomes" id="UP000551758">
    <property type="component" value="Unassembled WGS sequence"/>
</dbReference>
<comment type="caution">
    <text evidence="2">The sequence shown here is derived from an EMBL/GenBank/DDBJ whole genome shotgun (WGS) entry which is preliminary data.</text>
</comment>
<dbReference type="InterPro" id="IPR001909">
    <property type="entry name" value="KRAB"/>
</dbReference>
<dbReference type="Pfam" id="PF01352">
    <property type="entry name" value="KRAB"/>
    <property type="match status" value="1"/>
</dbReference>
<dbReference type="PANTHER" id="PTHR23232">
    <property type="entry name" value="KRAB DOMAIN C2H2 ZINC FINGER"/>
    <property type="match status" value="1"/>
</dbReference>
<gene>
    <name evidence="2" type="ORF">HPG69_007288</name>
</gene>
<evidence type="ECO:0000259" key="1">
    <source>
        <dbReference type="PROSITE" id="PS50805"/>
    </source>
</evidence>
<dbReference type="PROSITE" id="PS50805">
    <property type="entry name" value="KRAB"/>
    <property type="match status" value="1"/>
</dbReference>
<sequence length="250" mass="28850">MSKVLYEHFAFLLKFPSLTKSHSFSDLVLRFSSPVKGGPQKPSSMISYQLSLKLSGYRQFNSSSYAHIRDLVTFGDVAVDFSQEEWEWLNPAQRNLYRRVMLENYRSLVSLGVSVSKPDVISLLEQGKEPWMVKKEGTRGTCPDWEYAFKNNEFSSKQVIYEESSKVATMGRSHLSYSLDCTSLREDCKSEDWFKNQLGSQQVHSSQLIITHKEIRTEDQKKVVKLLSCNSKTREEKKPKLQAFPSECEF</sequence>
<dbReference type="SUPFAM" id="SSF109640">
    <property type="entry name" value="KRAB domain (Kruppel-associated box)"/>
    <property type="match status" value="1"/>
</dbReference>
<organism evidence="2 3">
    <name type="scientific">Diceros bicornis minor</name>
    <name type="common">South-central black rhinoceros</name>
    <dbReference type="NCBI Taxonomy" id="77932"/>
    <lineage>
        <taxon>Eukaryota</taxon>
        <taxon>Metazoa</taxon>
        <taxon>Chordata</taxon>
        <taxon>Craniata</taxon>
        <taxon>Vertebrata</taxon>
        <taxon>Euteleostomi</taxon>
        <taxon>Mammalia</taxon>
        <taxon>Eutheria</taxon>
        <taxon>Laurasiatheria</taxon>
        <taxon>Perissodactyla</taxon>
        <taxon>Rhinocerotidae</taxon>
        <taxon>Diceros</taxon>
    </lineage>
</organism>
<reference evidence="2 3" key="1">
    <citation type="journal article" date="2020" name="Mol. Biol. Evol.">
        <title>Interspecific Gene Flow and the Evolution of Specialization in Black and White Rhinoceros.</title>
        <authorList>
            <person name="Moodley Y."/>
            <person name="Westbury M.V."/>
            <person name="Russo I.M."/>
            <person name="Gopalakrishnan S."/>
            <person name="Rakotoarivelo A."/>
            <person name="Olsen R.A."/>
            <person name="Prost S."/>
            <person name="Tunstall T."/>
            <person name="Ryder O.A."/>
            <person name="Dalen L."/>
            <person name="Bruford M.W."/>
        </authorList>
    </citation>
    <scope>NUCLEOTIDE SEQUENCE [LARGE SCALE GENOMIC DNA]</scope>
    <source>
        <strain evidence="2">SBR-YM</strain>
        <tissue evidence="2">Skin</tissue>
    </source>
</reference>
<dbReference type="InterPro" id="IPR036051">
    <property type="entry name" value="KRAB_dom_sf"/>
</dbReference>
<dbReference type="EMBL" id="JACDTQ010000092">
    <property type="protein sequence ID" value="KAF5929533.1"/>
    <property type="molecule type" value="Genomic_DNA"/>
</dbReference>
<dbReference type="GO" id="GO:0006355">
    <property type="term" value="P:regulation of DNA-templated transcription"/>
    <property type="evidence" value="ECO:0007669"/>
    <property type="project" value="InterPro"/>
</dbReference>
<evidence type="ECO:0000313" key="2">
    <source>
        <dbReference type="EMBL" id="KAF5929533.1"/>
    </source>
</evidence>
<protein>
    <recommendedName>
        <fullName evidence="1">KRAB domain-containing protein</fullName>
    </recommendedName>
</protein>
<proteinExistence type="predicted"/>
<keyword evidence="3" id="KW-1185">Reference proteome</keyword>